<keyword evidence="3" id="KW-1133">Transmembrane helix</keyword>
<dbReference type="GO" id="GO:0051301">
    <property type="term" value="P:cell division"/>
    <property type="evidence" value="ECO:0007669"/>
    <property type="project" value="UniProtKB-KW"/>
</dbReference>
<dbReference type="GO" id="GO:0003677">
    <property type="term" value="F:DNA binding"/>
    <property type="evidence" value="ECO:0007669"/>
    <property type="project" value="InterPro"/>
</dbReference>
<dbReference type="PANTHER" id="PTHR22683">
    <property type="entry name" value="SPORULATION PROTEIN RELATED"/>
    <property type="match status" value="1"/>
</dbReference>
<proteinExistence type="predicted"/>
<gene>
    <name evidence="5" type="ORF">CF165_16150</name>
</gene>
<dbReference type="AlphaFoldDB" id="A0A229TA93"/>
<dbReference type="EMBL" id="NMUL01000012">
    <property type="protein sequence ID" value="OXM67920.1"/>
    <property type="molecule type" value="Genomic_DNA"/>
</dbReference>
<dbReference type="PANTHER" id="PTHR22683:SF41">
    <property type="entry name" value="DNA TRANSLOCASE FTSK"/>
    <property type="match status" value="1"/>
</dbReference>
<reference evidence="6" key="1">
    <citation type="submission" date="2017-07" db="EMBL/GenBank/DDBJ databases">
        <title>Comparative genome mining reveals phylogenetic distribution patterns of secondary metabolites in Amycolatopsis.</title>
        <authorList>
            <person name="Adamek M."/>
            <person name="Alanjary M."/>
            <person name="Sales-Ortells H."/>
            <person name="Goodfellow M."/>
            <person name="Bull A.T."/>
            <person name="Kalinowski J."/>
            <person name="Ziemert N."/>
        </authorList>
    </citation>
    <scope>NUCLEOTIDE SEQUENCE [LARGE SCALE GENOMIC DNA]</scope>
    <source>
        <strain evidence="6">H5</strain>
    </source>
</reference>
<dbReference type="InterPro" id="IPR002543">
    <property type="entry name" value="FtsK_dom"/>
</dbReference>
<evidence type="ECO:0000256" key="2">
    <source>
        <dbReference type="ARBA" id="ARBA00022840"/>
    </source>
</evidence>
<dbReference type="SUPFAM" id="SSF52540">
    <property type="entry name" value="P-loop containing nucleoside triphosphate hydrolases"/>
    <property type="match status" value="1"/>
</dbReference>
<accession>A0A229TA93</accession>
<keyword evidence="5" id="KW-0131">Cell cycle</keyword>
<feature type="domain" description="FtsK" evidence="4">
    <location>
        <begin position="252"/>
        <end position="357"/>
    </location>
</feature>
<keyword evidence="3" id="KW-0812">Transmembrane</keyword>
<dbReference type="Proteomes" id="UP000215199">
    <property type="component" value="Unassembled WGS sequence"/>
</dbReference>
<evidence type="ECO:0000256" key="1">
    <source>
        <dbReference type="ARBA" id="ARBA00022741"/>
    </source>
</evidence>
<feature type="transmembrane region" description="Helical" evidence="3">
    <location>
        <begin position="38"/>
        <end position="56"/>
    </location>
</feature>
<dbReference type="GO" id="GO:0005524">
    <property type="term" value="F:ATP binding"/>
    <property type="evidence" value="ECO:0007669"/>
    <property type="project" value="UniProtKB-KW"/>
</dbReference>
<feature type="transmembrane region" description="Helical" evidence="3">
    <location>
        <begin position="77"/>
        <end position="100"/>
    </location>
</feature>
<dbReference type="InterPro" id="IPR027417">
    <property type="entry name" value="P-loop_NTPase"/>
</dbReference>
<comment type="caution">
    <text evidence="5">The sequence shown here is derived from an EMBL/GenBank/DDBJ whole genome shotgun (WGS) entry which is preliminary data.</text>
</comment>
<evidence type="ECO:0000313" key="6">
    <source>
        <dbReference type="Proteomes" id="UP000215199"/>
    </source>
</evidence>
<dbReference type="RefSeq" id="WP_093948316.1">
    <property type="nucleotide sequence ID" value="NZ_NMUL01000012.1"/>
</dbReference>
<keyword evidence="5" id="KW-0132">Cell division</keyword>
<keyword evidence="1" id="KW-0547">Nucleotide-binding</keyword>
<dbReference type="OrthoDB" id="3217500at2"/>
<evidence type="ECO:0000256" key="3">
    <source>
        <dbReference type="SAM" id="Phobius"/>
    </source>
</evidence>
<evidence type="ECO:0000259" key="4">
    <source>
        <dbReference type="Pfam" id="PF01580"/>
    </source>
</evidence>
<evidence type="ECO:0000313" key="5">
    <source>
        <dbReference type="EMBL" id="OXM67920.1"/>
    </source>
</evidence>
<dbReference type="Gene3D" id="3.40.50.300">
    <property type="entry name" value="P-loop containing nucleotide triphosphate hydrolases"/>
    <property type="match status" value="1"/>
</dbReference>
<keyword evidence="2" id="KW-0067">ATP-binding</keyword>
<name>A0A229TA93_9PSEU</name>
<keyword evidence="6" id="KW-1185">Reference proteome</keyword>
<keyword evidence="3" id="KW-0472">Membrane</keyword>
<sequence length="517" mass="56160">MSPGFAIVALAGLGLGVWVLHKAGRALASILEALAAAAVVFVALWWLCKAVVWMLAQVVTRWRTSLAVVAVYAWCELGGWPSLAITLGNVAVILTAWWAIDAVSFDQWCWRFLRSWWARWAVYGRKLPEWLHACGLSVRDEALPVVVNVNLVGRRRALSRSTSTRSGTRLPKVLDVRSGASWDEVRVELVAGQKPEDFDEAARALAVARKVARCQVRELAPNVVSIDFQRRDLLSGGVAGPQGPDGVDSTGVDLRNVWAGRTEYGRDWRVPLLGSGAHCLTAGASGAGKNSVMWCPLVAAASAIRAGVVRMSGIDPKGMELAYGRGIFSRYAVGGKDAVELLDGLVEEMESRKRTFAGRLRTVPVSTEYPLELLEFDEIGALTQYTDRKTREAIVERVALLTTQGRALGISVRGYVQEPTKDTVPVRELFTRRVCLRVTSKTHVGMVLGDGAYERGAWANRIGDSEAGVGYVWGEGIREPLRIRAGWISDATVKALEEYVTNGGVADLRHGGEGVAA</sequence>
<dbReference type="Pfam" id="PF01580">
    <property type="entry name" value="FtsK_SpoIIIE"/>
    <property type="match status" value="1"/>
</dbReference>
<protein>
    <submittedName>
        <fullName evidence="5">Cell division protein FtsK</fullName>
    </submittedName>
</protein>
<organism evidence="5 6">
    <name type="scientific">Amycolatopsis vastitatis</name>
    <dbReference type="NCBI Taxonomy" id="1905142"/>
    <lineage>
        <taxon>Bacteria</taxon>
        <taxon>Bacillati</taxon>
        <taxon>Actinomycetota</taxon>
        <taxon>Actinomycetes</taxon>
        <taxon>Pseudonocardiales</taxon>
        <taxon>Pseudonocardiaceae</taxon>
        <taxon>Amycolatopsis</taxon>
    </lineage>
</organism>
<dbReference type="InterPro" id="IPR050206">
    <property type="entry name" value="FtsK/SpoIIIE/SftA"/>
</dbReference>